<comment type="caution">
    <text evidence="1">The sequence shown here is derived from an EMBL/GenBank/DDBJ whole genome shotgun (WGS) entry which is preliminary data.</text>
</comment>
<organism evidence="1">
    <name type="scientific">mine drainage metagenome</name>
    <dbReference type="NCBI Taxonomy" id="410659"/>
    <lineage>
        <taxon>unclassified sequences</taxon>
        <taxon>metagenomes</taxon>
        <taxon>ecological metagenomes</taxon>
    </lineage>
</organism>
<dbReference type="Gene3D" id="3.50.50.60">
    <property type="entry name" value="FAD/NAD(P)-binding domain"/>
    <property type="match status" value="1"/>
</dbReference>
<dbReference type="AlphaFoldDB" id="T0Y286"/>
<dbReference type="PANTHER" id="PTHR43100">
    <property type="entry name" value="GLUTAMATE SYNTHASE [NADPH] SMALL CHAIN"/>
    <property type="match status" value="1"/>
</dbReference>
<proteinExistence type="predicted"/>
<evidence type="ECO:0000313" key="1">
    <source>
        <dbReference type="EMBL" id="EQD26147.1"/>
    </source>
</evidence>
<reference evidence="1" key="1">
    <citation type="submission" date="2013-08" db="EMBL/GenBank/DDBJ databases">
        <authorList>
            <person name="Mendez C."/>
            <person name="Richter M."/>
            <person name="Ferrer M."/>
            <person name="Sanchez J."/>
        </authorList>
    </citation>
    <scope>NUCLEOTIDE SEQUENCE</scope>
</reference>
<sequence length="171" mass="18851">NVLCKTCYHFCEDDCIMAGRGVPIAIRHLKQAALQYGNSNLLYVPSKRKEERVAIIGGGPTGLMAAWDLAVRGHPVTLYEHEEFVGGQINTIPRYHLDDESLKIDLARWKNLDITWVAGKRAGVDYTPKSLLAEGYEAVLVAIGASKPRELNVPGEHLAGVYHALPFLLAM</sequence>
<protein>
    <submittedName>
        <fullName evidence="1">Glutamate synthase beta subunit</fullName>
    </submittedName>
</protein>
<dbReference type="InterPro" id="IPR036188">
    <property type="entry name" value="FAD/NAD-bd_sf"/>
</dbReference>
<feature type="non-terminal residue" evidence="1">
    <location>
        <position position="171"/>
    </location>
</feature>
<dbReference type="PANTHER" id="PTHR43100:SF1">
    <property type="entry name" value="GLUTAMATE SYNTHASE [NADPH] SMALL CHAIN"/>
    <property type="match status" value="1"/>
</dbReference>
<feature type="non-terminal residue" evidence="1">
    <location>
        <position position="1"/>
    </location>
</feature>
<gene>
    <name evidence="1" type="ORF">B2A_15757</name>
</gene>
<dbReference type="SUPFAM" id="SSF51971">
    <property type="entry name" value="Nucleotide-binding domain"/>
    <property type="match status" value="1"/>
</dbReference>
<reference evidence="1" key="2">
    <citation type="journal article" date="2014" name="ISME J.">
        <title>Microbial stratification in low pH oxic and suboxic macroscopic growths along an acid mine drainage.</title>
        <authorList>
            <person name="Mendez-Garcia C."/>
            <person name="Mesa V."/>
            <person name="Sprenger R.R."/>
            <person name="Richter M."/>
            <person name="Diez M.S."/>
            <person name="Solano J."/>
            <person name="Bargiela R."/>
            <person name="Golyshina O.V."/>
            <person name="Manteca A."/>
            <person name="Ramos J.L."/>
            <person name="Gallego J.R."/>
            <person name="Llorente I."/>
            <person name="Martins Dos Santos V.A."/>
            <person name="Jensen O.N."/>
            <person name="Pelaez A.I."/>
            <person name="Sanchez J."/>
            <person name="Ferrer M."/>
        </authorList>
    </citation>
    <scope>NUCLEOTIDE SEQUENCE</scope>
</reference>
<dbReference type="Pfam" id="PF13450">
    <property type="entry name" value="NAD_binding_8"/>
    <property type="match status" value="1"/>
</dbReference>
<name>T0Y286_9ZZZZ</name>
<dbReference type="EMBL" id="AUZZ01011452">
    <property type="protein sequence ID" value="EQD26147.1"/>
    <property type="molecule type" value="Genomic_DNA"/>
</dbReference>
<accession>T0Y286</accession>
<dbReference type="InterPro" id="IPR051394">
    <property type="entry name" value="Glutamate_Synthase"/>
</dbReference>
<dbReference type="PRINTS" id="PR00419">
    <property type="entry name" value="ADXRDTASE"/>
</dbReference>